<accession>A0ABY8WZH5</accession>
<evidence type="ECO:0000256" key="3">
    <source>
        <dbReference type="ARBA" id="ARBA00022692"/>
    </source>
</evidence>
<dbReference type="InterPro" id="IPR051401">
    <property type="entry name" value="GtrA_CellWall_Glycosyl"/>
</dbReference>
<protein>
    <recommendedName>
        <fullName evidence="7">GtrA/DPMS transmembrane domain-containing protein</fullName>
    </recommendedName>
</protein>
<sequence>MKKLIQQLVLFGVVGVVTLIIDTSVTYMLYNFVHLQAFLASGVGFLSGFFFNFPMNRKRVFNHSTDDRFSLRTQIALYAALSAFNLIATSAAVAGLVNLNLLKIQHAKIIITAACAVWNFLAFRLVIFSKK</sequence>
<feature type="transmembrane region" description="Helical" evidence="6">
    <location>
        <begin position="35"/>
        <end position="54"/>
    </location>
</feature>
<gene>
    <name evidence="8" type="ORF">SEML1_0877</name>
</gene>
<comment type="subcellular location">
    <subcellularLocation>
        <location evidence="1">Membrane</location>
        <topology evidence="1">Multi-pass membrane protein</topology>
    </subcellularLocation>
</comment>
<evidence type="ECO:0000256" key="4">
    <source>
        <dbReference type="ARBA" id="ARBA00022989"/>
    </source>
</evidence>
<organism evidence="8 9">
    <name type="scientific">Candidatus Southlakia epibionticum</name>
    <dbReference type="NCBI Taxonomy" id="3043284"/>
    <lineage>
        <taxon>Bacteria</taxon>
        <taxon>Candidatus Saccharimonadota</taxon>
        <taxon>Candidatus Saccharimonadia</taxon>
        <taxon>Candidatus Saccharimonadales</taxon>
        <taxon>Candidatus Saccharimonadaceae</taxon>
        <taxon>Candidatus Southlakia</taxon>
    </lineage>
</organism>
<dbReference type="PANTHER" id="PTHR38459:SF1">
    <property type="entry name" value="PROPHAGE BACTOPRENOL-LINKED GLUCOSE TRANSLOCASE HOMOLOG"/>
    <property type="match status" value="1"/>
</dbReference>
<feature type="transmembrane region" description="Helical" evidence="6">
    <location>
        <begin position="109"/>
        <end position="127"/>
    </location>
</feature>
<evidence type="ECO:0000256" key="2">
    <source>
        <dbReference type="ARBA" id="ARBA00009399"/>
    </source>
</evidence>
<dbReference type="EMBL" id="CP124550">
    <property type="protein sequence ID" value="WIO46472.1"/>
    <property type="molecule type" value="Genomic_DNA"/>
</dbReference>
<keyword evidence="9" id="KW-1185">Reference proteome</keyword>
<reference evidence="8 9" key="1">
    <citation type="journal article" date="2023" name="Cell">
        <title>Genetic manipulation of Patescibacteria provides mechanistic insights into microbial dark matter and the epibiotic lifestyle.</title>
        <authorList>
            <person name="Wang Y."/>
            <person name="Gallagher L.A."/>
            <person name="Andrade P.A."/>
            <person name="Liu A."/>
            <person name="Humphreys I.R."/>
            <person name="Turkarslan S."/>
            <person name="Cutler K.J."/>
            <person name="Arrieta-Ortiz M.L."/>
            <person name="Li Y."/>
            <person name="Radey M.C."/>
            <person name="McLean J.S."/>
            <person name="Cong Q."/>
            <person name="Baker D."/>
            <person name="Baliga N.S."/>
            <person name="Peterson S.B."/>
            <person name="Mougous J.D."/>
        </authorList>
    </citation>
    <scope>NUCLEOTIDE SEQUENCE [LARGE SCALE GENOMIC DNA]</scope>
    <source>
        <strain evidence="8 9">ML1</strain>
    </source>
</reference>
<feature type="transmembrane region" description="Helical" evidence="6">
    <location>
        <begin position="7"/>
        <end position="29"/>
    </location>
</feature>
<dbReference type="PANTHER" id="PTHR38459">
    <property type="entry name" value="PROPHAGE BACTOPRENOL-LINKED GLUCOSE TRANSLOCASE HOMOLOG"/>
    <property type="match status" value="1"/>
</dbReference>
<proteinExistence type="inferred from homology"/>
<evidence type="ECO:0000256" key="1">
    <source>
        <dbReference type="ARBA" id="ARBA00004141"/>
    </source>
</evidence>
<evidence type="ECO:0000313" key="8">
    <source>
        <dbReference type="EMBL" id="WIO46472.1"/>
    </source>
</evidence>
<keyword evidence="4 6" id="KW-1133">Transmembrane helix</keyword>
<evidence type="ECO:0000256" key="5">
    <source>
        <dbReference type="ARBA" id="ARBA00023136"/>
    </source>
</evidence>
<dbReference type="RefSeq" id="WP_376753995.1">
    <property type="nucleotide sequence ID" value="NZ_CP124550.1"/>
</dbReference>
<evidence type="ECO:0000259" key="7">
    <source>
        <dbReference type="Pfam" id="PF04138"/>
    </source>
</evidence>
<dbReference type="Pfam" id="PF04138">
    <property type="entry name" value="GtrA_DPMS_TM"/>
    <property type="match status" value="1"/>
</dbReference>
<feature type="domain" description="GtrA/DPMS transmembrane" evidence="7">
    <location>
        <begin position="11"/>
        <end position="128"/>
    </location>
</feature>
<keyword evidence="3 6" id="KW-0812">Transmembrane</keyword>
<keyword evidence="5 6" id="KW-0472">Membrane</keyword>
<evidence type="ECO:0000313" key="9">
    <source>
        <dbReference type="Proteomes" id="UP001177295"/>
    </source>
</evidence>
<name>A0ABY8WZH5_9BACT</name>
<feature type="transmembrane region" description="Helical" evidence="6">
    <location>
        <begin position="75"/>
        <end position="97"/>
    </location>
</feature>
<dbReference type="Proteomes" id="UP001177295">
    <property type="component" value="Chromosome"/>
</dbReference>
<evidence type="ECO:0000256" key="6">
    <source>
        <dbReference type="SAM" id="Phobius"/>
    </source>
</evidence>
<comment type="similarity">
    <text evidence="2">Belongs to the GtrA family.</text>
</comment>
<dbReference type="InterPro" id="IPR007267">
    <property type="entry name" value="GtrA_DPMS_TM"/>
</dbReference>